<dbReference type="PANTHER" id="PTHR43297">
    <property type="entry name" value="OLIGOPEPTIDE TRANSPORT ATP-BINDING PROTEIN APPD"/>
    <property type="match status" value="1"/>
</dbReference>
<evidence type="ECO:0000256" key="4">
    <source>
        <dbReference type="ARBA" id="ARBA00022475"/>
    </source>
</evidence>
<comment type="similarity">
    <text evidence="2">Belongs to the ABC transporter superfamily.</text>
</comment>
<dbReference type="Gene3D" id="3.40.50.300">
    <property type="entry name" value="P-loop containing nucleotide triphosphate hydrolases"/>
    <property type="match status" value="1"/>
</dbReference>
<gene>
    <name evidence="10" type="ORF">HF576_03845</name>
</gene>
<reference evidence="10 11" key="1">
    <citation type="submission" date="2020-04" db="EMBL/GenBank/DDBJ databases">
        <title>CFH 90308 Microbacterium sp.</title>
        <authorList>
            <person name="Nie G."/>
            <person name="Ming H."/>
            <person name="Xia T."/>
        </authorList>
    </citation>
    <scope>NUCLEOTIDE SEQUENCE [LARGE SCALE GENOMIC DNA]</scope>
    <source>
        <strain evidence="10 11">CFH 90308</strain>
    </source>
</reference>
<evidence type="ECO:0000256" key="6">
    <source>
        <dbReference type="ARBA" id="ARBA00022840"/>
    </source>
</evidence>
<dbReference type="Pfam" id="PF00005">
    <property type="entry name" value="ABC_tran"/>
    <property type="match status" value="1"/>
</dbReference>
<comment type="subcellular location">
    <subcellularLocation>
        <location evidence="1">Cell membrane</location>
        <topology evidence="1">Peripheral membrane protein</topology>
    </subcellularLocation>
</comment>
<dbReference type="GO" id="GO:0005524">
    <property type="term" value="F:ATP binding"/>
    <property type="evidence" value="ECO:0007669"/>
    <property type="project" value="UniProtKB-KW"/>
</dbReference>
<dbReference type="InterPro" id="IPR017871">
    <property type="entry name" value="ABC_transporter-like_CS"/>
</dbReference>
<dbReference type="PANTHER" id="PTHR43297:SF2">
    <property type="entry name" value="DIPEPTIDE TRANSPORT ATP-BINDING PROTEIN DPPD"/>
    <property type="match status" value="1"/>
</dbReference>
<dbReference type="Proteomes" id="UP001429745">
    <property type="component" value="Unassembled WGS sequence"/>
</dbReference>
<dbReference type="PROSITE" id="PS00211">
    <property type="entry name" value="ABC_TRANSPORTER_1"/>
    <property type="match status" value="1"/>
</dbReference>
<protein>
    <submittedName>
        <fullName evidence="10">ABC transporter ATP-binding protein</fullName>
    </submittedName>
</protein>
<evidence type="ECO:0000256" key="3">
    <source>
        <dbReference type="ARBA" id="ARBA00022448"/>
    </source>
</evidence>
<feature type="domain" description="ABC transporter" evidence="9">
    <location>
        <begin position="16"/>
        <end position="265"/>
    </location>
</feature>
<proteinExistence type="inferred from homology"/>
<keyword evidence="7" id="KW-0472">Membrane</keyword>
<dbReference type="Pfam" id="PF08352">
    <property type="entry name" value="oligo_HPY"/>
    <property type="match status" value="1"/>
</dbReference>
<name>A0ABX1K8G1_9MICO</name>
<evidence type="ECO:0000313" key="10">
    <source>
        <dbReference type="EMBL" id="NLP82970.1"/>
    </source>
</evidence>
<evidence type="ECO:0000256" key="5">
    <source>
        <dbReference type="ARBA" id="ARBA00022741"/>
    </source>
</evidence>
<dbReference type="InterPro" id="IPR003593">
    <property type="entry name" value="AAA+_ATPase"/>
</dbReference>
<keyword evidence="4" id="KW-1003">Cell membrane</keyword>
<comment type="caution">
    <text evidence="10">The sequence shown here is derived from an EMBL/GenBank/DDBJ whole genome shotgun (WGS) entry which is preliminary data.</text>
</comment>
<dbReference type="EMBL" id="JABACI010000001">
    <property type="protein sequence ID" value="NLP82970.1"/>
    <property type="molecule type" value="Genomic_DNA"/>
</dbReference>
<evidence type="ECO:0000256" key="2">
    <source>
        <dbReference type="ARBA" id="ARBA00005417"/>
    </source>
</evidence>
<feature type="compositionally biased region" description="Basic and acidic residues" evidence="8">
    <location>
        <begin position="376"/>
        <end position="387"/>
    </location>
</feature>
<sequence length="387" mass="41718">MDADTTTGTDDRRVVLEVDDLRVTFSRAGRRIHAVNGLSYRLYAGRMLAIIGESGSGKSVSVRALMGLLPPSAFIAGSARLAGTELVGMSEKEMRRIRGDEIAMVFQDPARSLNPTMSVGAQITEAIRTKSTIDRKAAAARAVELLKLVRLPAAERRFHEYPHQLSGGMRQRVMIAIALASNPKVLIADEATTALDVTTQAQIMELLVDLQDRLGTAVIMISHDLGLAASYADEVLVMYGGRAVEHAATDTLFRNVRMPYTKALLGAIPQLTTPPHSMLTVIGGHPPDLSALPPGCAFAPRCPRATARCAERPPLDEHEPGHRYACWHPVMPGVELETPADGVPAEDVELDDAEQLRTEGHVAAPPTLLTAGVIPSEDRVPTKREQA</sequence>
<feature type="region of interest" description="Disordered" evidence="8">
    <location>
        <begin position="358"/>
        <end position="387"/>
    </location>
</feature>
<dbReference type="InterPro" id="IPR013563">
    <property type="entry name" value="Oligopep_ABC_C"/>
</dbReference>
<evidence type="ECO:0000256" key="8">
    <source>
        <dbReference type="SAM" id="MobiDB-lite"/>
    </source>
</evidence>
<dbReference type="InterPro" id="IPR027417">
    <property type="entry name" value="P-loop_NTPase"/>
</dbReference>
<dbReference type="PROSITE" id="PS50893">
    <property type="entry name" value="ABC_TRANSPORTER_2"/>
    <property type="match status" value="1"/>
</dbReference>
<dbReference type="NCBIfam" id="TIGR01727">
    <property type="entry name" value="oligo_HPY"/>
    <property type="match status" value="1"/>
</dbReference>
<dbReference type="SMART" id="SM00382">
    <property type="entry name" value="AAA"/>
    <property type="match status" value="1"/>
</dbReference>
<dbReference type="InterPro" id="IPR050388">
    <property type="entry name" value="ABC_Ni/Peptide_Import"/>
</dbReference>
<dbReference type="InterPro" id="IPR003439">
    <property type="entry name" value="ABC_transporter-like_ATP-bd"/>
</dbReference>
<keyword evidence="11" id="KW-1185">Reference proteome</keyword>
<dbReference type="CDD" id="cd03257">
    <property type="entry name" value="ABC_NikE_OppD_transporters"/>
    <property type="match status" value="1"/>
</dbReference>
<keyword evidence="6 10" id="KW-0067">ATP-binding</keyword>
<evidence type="ECO:0000256" key="1">
    <source>
        <dbReference type="ARBA" id="ARBA00004202"/>
    </source>
</evidence>
<evidence type="ECO:0000313" key="11">
    <source>
        <dbReference type="Proteomes" id="UP001429745"/>
    </source>
</evidence>
<evidence type="ECO:0000259" key="9">
    <source>
        <dbReference type="PROSITE" id="PS50893"/>
    </source>
</evidence>
<keyword evidence="3" id="KW-0813">Transport</keyword>
<evidence type="ECO:0000256" key="7">
    <source>
        <dbReference type="ARBA" id="ARBA00023136"/>
    </source>
</evidence>
<keyword evidence="5" id="KW-0547">Nucleotide-binding</keyword>
<organism evidence="10 11">
    <name type="scientific">Microbacterium salsuginis</name>
    <dbReference type="NCBI Taxonomy" id="2722803"/>
    <lineage>
        <taxon>Bacteria</taxon>
        <taxon>Bacillati</taxon>
        <taxon>Actinomycetota</taxon>
        <taxon>Actinomycetes</taxon>
        <taxon>Micrococcales</taxon>
        <taxon>Microbacteriaceae</taxon>
        <taxon>Microbacterium</taxon>
    </lineage>
</organism>
<accession>A0ABX1K8G1</accession>
<dbReference type="SUPFAM" id="SSF52540">
    <property type="entry name" value="P-loop containing nucleoside triphosphate hydrolases"/>
    <property type="match status" value="1"/>
</dbReference>